<gene>
    <name evidence="9" type="ORF">LOTGIDRAFT_139012</name>
</gene>
<keyword evidence="5 7" id="KW-0175">Coiled coil</keyword>
<dbReference type="GO" id="GO:0046872">
    <property type="term" value="F:metal ion binding"/>
    <property type="evidence" value="ECO:0007669"/>
    <property type="project" value="UniProtKB-UniRule"/>
</dbReference>
<feature type="coiled-coil region" evidence="7">
    <location>
        <begin position="157"/>
        <end position="225"/>
    </location>
</feature>
<dbReference type="PROSITE" id="PS51131">
    <property type="entry name" value="ZN_HOOK"/>
    <property type="match status" value="1"/>
</dbReference>
<dbReference type="OrthoDB" id="18797at2759"/>
<feature type="domain" description="Zinc-hook" evidence="8">
    <location>
        <begin position="205"/>
        <end position="303"/>
    </location>
</feature>
<dbReference type="InterPro" id="IPR013134">
    <property type="entry name" value="Zn_hook_RAD50"/>
</dbReference>
<reference evidence="9 10" key="1">
    <citation type="journal article" date="2013" name="Nature">
        <title>Insights into bilaterian evolution from three spiralian genomes.</title>
        <authorList>
            <person name="Simakov O."/>
            <person name="Marletaz F."/>
            <person name="Cho S.J."/>
            <person name="Edsinger-Gonzales E."/>
            <person name="Havlak P."/>
            <person name="Hellsten U."/>
            <person name="Kuo D.H."/>
            <person name="Larsson T."/>
            <person name="Lv J."/>
            <person name="Arendt D."/>
            <person name="Savage R."/>
            <person name="Osoegawa K."/>
            <person name="de Jong P."/>
            <person name="Grimwood J."/>
            <person name="Chapman J.A."/>
            <person name="Shapiro H."/>
            <person name="Aerts A."/>
            <person name="Otillar R.P."/>
            <person name="Terry A.Y."/>
            <person name="Boore J.L."/>
            <person name="Grigoriev I.V."/>
            <person name="Lindberg D.R."/>
            <person name="Seaver E.C."/>
            <person name="Weisblat D.A."/>
            <person name="Putnam N.H."/>
            <person name="Rokhsar D.S."/>
        </authorList>
    </citation>
    <scope>NUCLEOTIDE SEQUENCE [LARGE SCALE GENOMIC DNA]</scope>
</reference>
<dbReference type="GO" id="GO:0003691">
    <property type="term" value="F:double-stranded telomeric DNA binding"/>
    <property type="evidence" value="ECO:0007669"/>
    <property type="project" value="TreeGrafter"/>
</dbReference>
<dbReference type="CTD" id="20234133"/>
<name>V4B6W2_LOTGI</name>
<dbReference type="GO" id="GO:0000794">
    <property type="term" value="C:condensed nuclear chromosome"/>
    <property type="evidence" value="ECO:0007669"/>
    <property type="project" value="TreeGrafter"/>
</dbReference>
<keyword evidence="10" id="KW-1185">Reference proteome</keyword>
<evidence type="ECO:0000259" key="8">
    <source>
        <dbReference type="PROSITE" id="PS51131"/>
    </source>
</evidence>
<dbReference type="GeneID" id="20234133"/>
<keyword evidence="4" id="KW-0067">ATP-binding</keyword>
<keyword evidence="1 6" id="KW-0479">Metal-binding</keyword>
<evidence type="ECO:0000256" key="1">
    <source>
        <dbReference type="ARBA" id="ARBA00022723"/>
    </source>
</evidence>
<dbReference type="PANTHER" id="PTHR18867:SF12">
    <property type="entry name" value="DNA REPAIR PROTEIN RAD50"/>
    <property type="match status" value="1"/>
</dbReference>
<dbReference type="Proteomes" id="UP000030746">
    <property type="component" value="Unassembled WGS sequence"/>
</dbReference>
<dbReference type="OMA" id="MIMEQIR"/>
<proteinExistence type="predicted"/>
<dbReference type="GO" id="GO:0006302">
    <property type="term" value="P:double-strand break repair"/>
    <property type="evidence" value="ECO:0007669"/>
    <property type="project" value="TreeGrafter"/>
</dbReference>
<feature type="binding site" evidence="6">
    <location>
        <position position="250"/>
    </location>
    <ligand>
        <name>Zn(2+)</name>
        <dbReference type="ChEBI" id="CHEBI:29105"/>
    </ligand>
</feature>
<dbReference type="GO" id="GO:0070192">
    <property type="term" value="P:chromosome organization involved in meiotic cell cycle"/>
    <property type="evidence" value="ECO:0007669"/>
    <property type="project" value="TreeGrafter"/>
</dbReference>
<accession>V4B6W2</accession>
<dbReference type="STRING" id="225164.V4B6W2"/>
<keyword evidence="2" id="KW-0547">Nucleotide-binding</keyword>
<dbReference type="GO" id="GO:0030870">
    <property type="term" value="C:Mre11 complex"/>
    <property type="evidence" value="ECO:0007669"/>
    <property type="project" value="TreeGrafter"/>
</dbReference>
<keyword evidence="3 6" id="KW-0862">Zinc</keyword>
<dbReference type="KEGG" id="lgi:LOTGIDRAFT_139012"/>
<feature type="binding site" evidence="6">
    <location>
        <position position="253"/>
    </location>
    <ligand>
        <name>Zn(2+)</name>
        <dbReference type="ChEBI" id="CHEBI:29105"/>
    </ligand>
</feature>
<dbReference type="SUPFAM" id="SSF75712">
    <property type="entry name" value="Rad50 coiled-coil Zn hook"/>
    <property type="match status" value="1"/>
</dbReference>
<organism evidence="9 10">
    <name type="scientific">Lottia gigantea</name>
    <name type="common">Giant owl limpet</name>
    <dbReference type="NCBI Taxonomy" id="225164"/>
    <lineage>
        <taxon>Eukaryota</taxon>
        <taxon>Metazoa</taxon>
        <taxon>Spiralia</taxon>
        <taxon>Lophotrochozoa</taxon>
        <taxon>Mollusca</taxon>
        <taxon>Gastropoda</taxon>
        <taxon>Patellogastropoda</taxon>
        <taxon>Lottioidea</taxon>
        <taxon>Lottiidae</taxon>
        <taxon>Lottia</taxon>
    </lineage>
</organism>
<evidence type="ECO:0000256" key="2">
    <source>
        <dbReference type="ARBA" id="ARBA00022741"/>
    </source>
</evidence>
<evidence type="ECO:0000256" key="3">
    <source>
        <dbReference type="ARBA" id="ARBA00022833"/>
    </source>
</evidence>
<dbReference type="GO" id="GO:0007004">
    <property type="term" value="P:telomere maintenance via telomerase"/>
    <property type="evidence" value="ECO:0007669"/>
    <property type="project" value="TreeGrafter"/>
</dbReference>
<sequence length="321" mass="37613">MLYDINLNTRYLLLIFQGKNTSEIRQINQKLSQMEASAGRLETITRDLNRAEQELSSTESTIDLDSIKQDISQMDKQRRELDSKLSNLNTELNKLTLESKSRTELDMLKKDKVSKEDQIRRLKSKHEDTIVYLLNEMPTSNLRGRLETYIGEQTDNVKQCSSELQKANQTITSKEAEKKMIQHQLKQKEEELRTLDEKIFNVCGSQNYDDEYQNIQQKLTTAQESRGSLLGAEHFFKKYVSDLEKDSPCCPLCHRDFDNEQDVRELILELQNKLRMVPGKIQKSEKDLEEYQKKYDNMTQLKPLKENVSLYVYCTVPKNYS</sequence>
<evidence type="ECO:0000256" key="4">
    <source>
        <dbReference type="ARBA" id="ARBA00022840"/>
    </source>
</evidence>
<feature type="coiled-coil region" evidence="7">
    <location>
        <begin position="34"/>
        <end position="125"/>
    </location>
</feature>
<dbReference type="GO" id="GO:0005524">
    <property type="term" value="F:ATP binding"/>
    <property type="evidence" value="ECO:0007669"/>
    <property type="project" value="UniProtKB-KW"/>
</dbReference>
<evidence type="ECO:0000256" key="5">
    <source>
        <dbReference type="ARBA" id="ARBA00023054"/>
    </source>
</evidence>
<dbReference type="PANTHER" id="PTHR18867">
    <property type="entry name" value="RAD50"/>
    <property type="match status" value="1"/>
</dbReference>
<dbReference type="Pfam" id="PF04423">
    <property type="entry name" value="Rad50_zn_hook"/>
    <property type="match status" value="1"/>
</dbReference>
<evidence type="ECO:0000256" key="7">
    <source>
        <dbReference type="SAM" id="Coils"/>
    </source>
</evidence>
<dbReference type="AlphaFoldDB" id="V4B6W2"/>
<dbReference type="GO" id="GO:0000722">
    <property type="term" value="P:telomere maintenance via recombination"/>
    <property type="evidence" value="ECO:0007669"/>
    <property type="project" value="TreeGrafter"/>
</dbReference>
<dbReference type="HOGENOM" id="CLU_866800_0_0_1"/>
<evidence type="ECO:0000256" key="6">
    <source>
        <dbReference type="PROSITE-ProRule" id="PRU00471"/>
    </source>
</evidence>
<evidence type="ECO:0000313" key="9">
    <source>
        <dbReference type="EMBL" id="ESP01817.1"/>
    </source>
</evidence>
<dbReference type="GO" id="GO:0051880">
    <property type="term" value="F:G-quadruplex DNA binding"/>
    <property type="evidence" value="ECO:0007669"/>
    <property type="project" value="TreeGrafter"/>
</dbReference>
<dbReference type="Gene3D" id="1.10.287.510">
    <property type="entry name" value="Helix hairpin bin"/>
    <property type="match status" value="1"/>
</dbReference>
<dbReference type="RefSeq" id="XP_009047497.1">
    <property type="nucleotide sequence ID" value="XM_009049249.1"/>
</dbReference>
<protein>
    <recommendedName>
        <fullName evidence="8">Zinc-hook domain-containing protein</fullName>
    </recommendedName>
</protein>
<evidence type="ECO:0000313" key="10">
    <source>
        <dbReference type="Proteomes" id="UP000030746"/>
    </source>
</evidence>
<dbReference type="GO" id="GO:0043047">
    <property type="term" value="F:single-stranded telomeric DNA binding"/>
    <property type="evidence" value="ECO:0007669"/>
    <property type="project" value="TreeGrafter"/>
</dbReference>
<dbReference type="EMBL" id="KB200367">
    <property type="protein sequence ID" value="ESP01817.1"/>
    <property type="molecule type" value="Genomic_DNA"/>
</dbReference>